<evidence type="ECO:0000256" key="1">
    <source>
        <dbReference type="ARBA" id="ARBA00004370"/>
    </source>
</evidence>
<dbReference type="OrthoDB" id="4793367at2"/>
<keyword evidence="2" id="KW-1003">Cell membrane</keyword>
<evidence type="ECO:0000256" key="2">
    <source>
        <dbReference type="ARBA" id="ARBA00022475"/>
    </source>
</evidence>
<comment type="subcellular location">
    <subcellularLocation>
        <location evidence="1">Membrane</location>
    </subcellularLocation>
</comment>
<name>A0A2A3YHC1_9MICO</name>
<accession>A0A2A3YHC1</accession>
<evidence type="ECO:0000256" key="8">
    <source>
        <dbReference type="SAM" id="MobiDB-lite"/>
    </source>
</evidence>
<dbReference type="InterPro" id="IPR050487">
    <property type="entry name" value="FtsQ_DivIB"/>
</dbReference>
<feature type="transmembrane region" description="Helical" evidence="9">
    <location>
        <begin position="168"/>
        <end position="190"/>
    </location>
</feature>
<dbReference type="GO" id="GO:0005886">
    <property type="term" value="C:plasma membrane"/>
    <property type="evidence" value="ECO:0007669"/>
    <property type="project" value="TreeGrafter"/>
</dbReference>
<feature type="compositionally biased region" description="Low complexity" evidence="8">
    <location>
        <begin position="31"/>
        <end position="94"/>
    </location>
</feature>
<evidence type="ECO:0000256" key="7">
    <source>
        <dbReference type="ARBA" id="ARBA00023306"/>
    </source>
</evidence>
<evidence type="ECO:0000313" key="11">
    <source>
        <dbReference type="EMBL" id="PCC38723.1"/>
    </source>
</evidence>
<evidence type="ECO:0000259" key="10">
    <source>
        <dbReference type="PROSITE" id="PS51779"/>
    </source>
</evidence>
<evidence type="ECO:0000256" key="3">
    <source>
        <dbReference type="ARBA" id="ARBA00022618"/>
    </source>
</evidence>
<protein>
    <submittedName>
        <fullName evidence="11">Cell division protein</fullName>
    </submittedName>
</protein>
<dbReference type="PANTHER" id="PTHR37820:SF1">
    <property type="entry name" value="CELL DIVISION PROTEIN FTSQ"/>
    <property type="match status" value="1"/>
</dbReference>
<dbReference type="GO" id="GO:0051301">
    <property type="term" value="P:cell division"/>
    <property type="evidence" value="ECO:0007669"/>
    <property type="project" value="UniProtKB-KW"/>
</dbReference>
<feature type="compositionally biased region" description="Low complexity" evidence="8">
    <location>
        <begin position="9"/>
        <end position="19"/>
    </location>
</feature>
<evidence type="ECO:0000256" key="6">
    <source>
        <dbReference type="ARBA" id="ARBA00023136"/>
    </source>
</evidence>
<evidence type="ECO:0000256" key="9">
    <source>
        <dbReference type="SAM" id="Phobius"/>
    </source>
</evidence>
<feature type="region of interest" description="Disordered" evidence="8">
    <location>
        <begin position="1"/>
        <end position="146"/>
    </location>
</feature>
<dbReference type="InterPro" id="IPR013685">
    <property type="entry name" value="POTRA_FtsQ_type"/>
</dbReference>
<proteinExistence type="predicted"/>
<comment type="caution">
    <text evidence="11">The sequence shown here is derived from an EMBL/GenBank/DDBJ whole genome shotgun (WGS) entry which is preliminary data.</text>
</comment>
<keyword evidence="6 9" id="KW-0472">Membrane</keyword>
<dbReference type="PANTHER" id="PTHR37820">
    <property type="entry name" value="CELL DIVISION PROTEIN DIVIB"/>
    <property type="match status" value="1"/>
</dbReference>
<feature type="domain" description="POTRA" evidence="10">
    <location>
        <begin position="193"/>
        <end position="261"/>
    </location>
</feature>
<dbReference type="AlphaFoldDB" id="A0A2A3YHC1"/>
<keyword evidence="3 11" id="KW-0132">Cell division</keyword>
<evidence type="ECO:0000256" key="4">
    <source>
        <dbReference type="ARBA" id="ARBA00022692"/>
    </source>
</evidence>
<keyword evidence="12" id="KW-1185">Reference proteome</keyword>
<evidence type="ECO:0000256" key="5">
    <source>
        <dbReference type="ARBA" id="ARBA00022989"/>
    </source>
</evidence>
<reference evidence="11 12" key="1">
    <citation type="journal article" date="2017" name="Elife">
        <title>Extensive horizontal gene transfer in cheese-associated bacteria.</title>
        <authorList>
            <person name="Bonham K.S."/>
            <person name="Wolfe B.E."/>
            <person name="Dutton R.J."/>
        </authorList>
    </citation>
    <scope>NUCLEOTIDE SEQUENCE [LARGE SCALE GENOMIC DNA]</scope>
    <source>
        <strain evidence="11 12">341_9</strain>
    </source>
</reference>
<dbReference type="Pfam" id="PF08478">
    <property type="entry name" value="POTRA_1"/>
    <property type="match status" value="1"/>
</dbReference>
<dbReference type="EMBL" id="NRGR01000020">
    <property type="protein sequence ID" value="PCC38723.1"/>
    <property type="molecule type" value="Genomic_DNA"/>
</dbReference>
<sequence>MARRPTTPRPRTASRRLAPGDARPPMPPRTAPADGSARSAPSAPTARSGAPARRPASARSAASPGAASADAAASAGTAASAPSAASPASPGATPRNPRPASRIGSTVVSAPSSSPSAPARPGRAVGRPSTTTAPTGEDTAPGGGRVVHAAGRFRELVAGRPWRRRRRLILAVAAGVVAVLVALAVTAIFLPALQLREISVSGLGYVDEDEVRGAVSSDVGDSMVLLPTADIAERVSDVPGVHDVQVERNWPDGVEVTVTESTPVGLLTTTDGSTVVIGAEGEELPEAAAEGETLVPLTVEPGAIDPEGAATAMREVLANIPDSLRGSVKEATASSASDVNLVLTLEDGGTKSVVWGDSADAELKAEVVEALLDQPGSEIDVSSPVAPVTR</sequence>
<dbReference type="Proteomes" id="UP000218598">
    <property type="component" value="Unassembled WGS sequence"/>
</dbReference>
<organism evidence="11 12">
    <name type="scientific">Brachybacterium alimentarium</name>
    <dbReference type="NCBI Taxonomy" id="47845"/>
    <lineage>
        <taxon>Bacteria</taxon>
        <taxon>Bacillati</taxon>
        <taxon>Actinomycetota</taxon>
        <taxon>Actinomycetes</taxon>
        <taxon>Micrococcales</taxon>
        <taxon>Dermabacteraceae</taxon>
        <taxon>Brachybacterium</taxon>
    </lineage>
</organism>
<dbReference type="Gene3D" id="3.10.20.310">
    <property type="entry name" value="membrane protein fhac"/>
    <property type="match status" value="1"/>
</dbReference>
<keyword evidence="5 9" id="KW-1133">Transmembrane helix</keyword>
<feature type="compositionally biased region" description="Low complexity" evidence="8">
    <location>
        <begin position="104"/>
        <end position="129"/>
    </location>
</feature>
<keyword evidence="7" id="KW-0131">Cell cycle</keyword>
<gene>
    <name evidence="11" type="ORF">CIK66_12365</name>
</gene>
<evidence type="ECO:0000313" key="12">
    <source>
        <dbReference type="Proteomes" id="UP000218598"/>
    </source>
</evidence>
<dbReference type="InterPro" id="IPR034746">
    <property type="entry name" value="POTRA"/>
</dbReference>
<dbReference type="PROSITE" id="PS51779">
    <property type="entry name" value="POTRA"/>
    <property type="match status" value="1"/>
</dbReference>
<keyword evidence="4 9" id="KW-0812">Transmembrane</keyword>